<keyword evidence="2" id="KW-1185">Reference proteome</keyword>
<dbReference type="Proteomes" id="UP001431783">
    <property type="component" value="Unassembled WGS sequence"/>
</dbReference>
<accession>A0AAW1U6T6</accession>
<dbReference type="AlphaFoldDB" id="A0AAW1U6T6"/>
<proteinExistence type="predicted"/>
<reference evidence="1 2" key="1">
    <citation type="submission" date="2023-03" db="EMBL/GenBank/DDBJ databases">
        <title>Genome insight into feeding habits of ladybird beetles.</title>
        <authorList>
            <person name="Li H.-S."/>
            <person name="Huang Y.-H."/>
            <person name="Pang H."/>
        </authorList>
    </citation>
    <scope>NUCLEOTIDE SEQUENCE [LARGE SCALE GENOMIC DNA]</scope>
    <source>
        <strain evidence="1">SYSU_2023b</strain>
        <tissue evidence="1">Whole body</tissue>
    </source>
</reference>
<sequence length="99" mass="11745">MSIGNIENNIKPSYLLQKSSSIVTSLIELRTRRKAIWKAINTKLGRRREMKSLPLRVDDTVYINTELYEYMYCEYFSPTRVARDEFKNYFEGIVPRSLN</sequence>
<name>A0AAW1U6T6_9CUCU</name>
<gene>
    <name evidence="1" type="ORF">WA026_014023</name>
</gene>
<protein>
    <submittedName>
        <fullName evidence="1">Uncharacterized protein</fullName>
    </submittedName>
</protein>
<comment type="caution">
    <text evidence="1">The sequence shown here is derived from an EMBL/GenBank/DDBJ whole genome shotgun (WGS) entry which is preliminary data.</text>
</comment>
<evidence type="ECO:0000313" key="1">
    <source>
        <dbReference type="EMBL" id="KAK9876645.1"/>
    </source>
</evidence>
<evidence type="ECO:0000313" key="2">
    <source>
        <dbReference type="Proteomes" id="UP001431783"/>
    </source>
</evidence>
<organism evidence="1 2">
    <name type="scientific">Henosepilachna vigintioctopunctata</name>
    <dbReference type="NCBI Taxonomy" id="420089"/>
    <lineage>
        <taxon>Eukaryota</taxon>
        <taxon>Metazoa</taxon>
        <taxon>Ecdysozoa</taxon>
        <taxon>Arthropoda</taxon>
        <taxon>Hexapoda</taxon>
        <taxon>Insecta</taxon>
        <taxon>Pterygota</taxon>
        <taxon>Neoptera</taxon>
        <taxon>Endopterygota</taxon>
        <taxon>Coleoptera</taxon>
        <taxon>Polyphaga</taxon>
        <taxon>Cucujiformia</taxon>
        <taxon>Coccinelloidea</taxon>
        <taxon>Coccinellidae</taxon>
        <taxon>Epilachninae</taxon>
        <taxon>Epilachnini</taxon>
        <taxon>Henosepilachna</taxon>
    </lineage>
</organism>
<dbReference type="EMBL" id="JARQZJ010000037">
    <property type="protein sequence ID" value="KAK9876645.1"/>
    <property type="molecule type" value="Genomic_DNA"/>
</dbReference>